<comment type="caution">
    <text evidence="2">The sequence shown here is derived from an EMBL/GenBank/DDBJ whole genome shotgun (WGS) entry which is preliminary data.</text>
</comment>
<accession>A0AAV5J8L7</accession>
<gene>
    <name evidence="2" type="ORF">SLEP1_g19520</name>
</gene>
<dbReference type="FunFam" id="3.40.30.10:FF:000213">
    <property type="entry name" value="APD1p protein"/>
    <property type="match status" value="1"/>
</dbReference>
<evidence type="ECO:0000256" key="1">
    <source>
        <dbReference type="SAM" id="Phobius"/>
    </source>
</evidence>
<keyword evidence="1" id="KW-0812">Transmembrane</keyword>
<reference evidence="2 3" key="1">
    <citation type="journal article" date="2021" name="Commun. Biol.">
        <title>The genome of Shorea leprosula (Dipterocarpaceae) highlights the ecological relevance of drought in aseasonal tropical rainforests.</title>
        <authorList>
            <person name="Ng K.K.S."/>
            <person name="Kobayashi M.J."/>
            <person name="Fawcett J.A."/>
            <person name="Hatakeyama M."/>
            <person name="Paape T."/>
            <person name="Ng C.H."/>
            <person name="Ang C.C."/>
            <person name="Tnah L.H."/>
            <person name="Lee C.T."/>
            <person name="Nishiyama T."/>
            <person name="Sese J."/>
            <person name="O'Brien M.J."/>
            <person name="Copetti D."/>
            <person name="Mohd Noor M.I."/>
            <person name="Ong R.C."/>
            <person name="Putra M."/>
            <person name="Sireger I.Z."/>
            <person name="Indrioko S."/>
            <person name="Kosugi Y."/>
            <person name="Izuno A."/>
            <person name="Isagi Y."/>
            <person name="Lee S.L."/>
            <person name="Shimizu K.K."/>
        </authorList>
    </citation>
    <scope>NUCLEOTIDE SEQUENCE [LARGE SCALE GENOMIC DNA]</scope>
    <source>
        <strain evidence="2">214</strain>
    </source>
</reference>
<evidence type="ECO:0000313" key="3">
    <source>
        <dbReference type="Proteomes" id="UP001054252"/>
    </source>
</evidence>
<organism evidence="2 3">
    <name type="scientific">Rubroshorea leprosula</name>
    <dbReference type="NCBI Taxonomy" id="152421"/>
    <lineage>
        <taxon>Eukaryota</taxon>
        <taxon>Viridiplantae</taxon>
        <taxon>Streptophyta</taxon>
        <taxon>Embryophyta</taxon>
        <taxon>Tracheophyta</taxon>
        <taxon>Spermatophyta</taxon>
        <taxon>Magnoliopsida</taxon>
        <taxon>eudicotyledons</taxon>
        <taxon>Gunneridae</taxon>
        <taxon>Pentapetalae</taxon>
        <taxon>rosids</taxon>
        <taxon>malvids</taxon>
        <taxon>Malvales</taxon>
        <taxon>Dipterocarpaceae</taxon>
        <taxon>Rubroshorea</taxon>
    </lineage>
</organism>
<proteinExistence type="predicted"/>
<name>A0AAV5J8L7_9ROSI</name>
<sequence length="350" mass="38483">MAETESISTVSTEEDANYGFTRSEMFSTNLAGTVDPYDRHVFLCHKSPAEWASRVEEDVLPKLLSSAFKSHKDSMPFKTKLTICEGGESDGDVLIFPEMMKYKGLTDSVVDDFVDDVLVNGKPWVSGVAESMCGSYVFVCAHGNRDKRCGVCGPVLIEKFKEEIELRGLNDQVFVSACSHIGGHKYAGNLIIYSPDAEGKIMGHWYGYVTPNDVPELLDQHVAKGEILERLWRGQLGASTVEGDKADEPKLPNGIEAKKMKKHEETKSQEPREIAGGCCQSANGFSCCRDPGSGLREENKPKQQEHEKSSLHGLKTWVRSWEQSDILAAAAVVGAVATVAVAYSYYRKSG</sequence>
<dbReference type="PANTHER" id="PTHR31902">
    <property type="entry name" value="ACTIN PATCHES DISTAL PROTEIN 1"/>
    <property type="match status" value="1"/>
</dbReference>
<evidence type="ECO:0000313" key="2">
    <source>
        <dbReference type="EMBL" id="GKV07799.1"/>
    </source>
</evidence>
<evidence type="ECO:0008006" key="4">
    <source>
        <dbReference type="Google" id="ProtNLM"/>
    </source>
</evidence>
<dbReference type="SUPFAM" id="SSF52833">
    <property type="entry name" value="Thioredoxin-like"/>
    <property type="match status" value="1"/>
</dbReference>
<dbReference type="InterPro" id="IPR036249">
    <property type="entry name" value="Thioredoxin-like_sf"/>
</dbReference>
<keyword evidence="1" id="KW-1133">Transmembrane helix</keyword>
<dbReference type="Gene3D" id="3.40.30.10">
    <property type="entry name" value="Glutaredoxin"/>
    <property type="match status" value="1"/>
</dbReference>
<dbReference type="Proteomes" id="UP001054252">
    <property type="component" value="Unassembled WGS sequence"/>
</dbReference>
<dbReference type="AlphaFoldDB" id="A0AAV5J8L7"/>
<dbReference type="EMBL" id="BPVZ01000028">
    <property type="protein sequence ID" value="GKV07799.1"/>
    <property type="molecule type" value="Genomic_DNA"/>
</dbReference>
<keyword evidence="3" id="KW-1185">Reference proteome</keyword>
<feature type="transmembrane region" description="Helical" evidence="1">
    <location>
        <begin position="326"/>
        <end position="346"/>
    </location>
</feature>
<dbReference type="Pfam" id="PF06999">
    <property type="entry name" value="Suc_Fer-like"/>
    <property type="match status" value="1"/>
</dbReference>
<keyword evidence="1" id="KW-0472">Membrane</keyword>
<dbReference type="CDD" id="cd03062">
    <property type="entry name" value="TRX_Fd_Sucrase"/>
    <property type="match status" value="1"/>
</dbReference>
<protein>
    <recommendedName>
        <fullName evidence="4">Altered inheritance of mitochondria protein 32</fullName>
    </recommendedName>
</protein>
<dbReference type="InterPro" id="IPR009737">
    <property type="entry name" value="Aim32/Apd1-like"/>
</dbReference>
<dbReference type="PANTHER" id="PTHR31902:SF10">
    <property type="entry name" value="SUCRASE_FERREDOXIN-LIKE FAMILY PROTEIN"/>
    <property type="match status" value="1"/>
</dbReference>